<organism evidence="3 4">
    <name type="scientific">Liquidambar formosana</name>
    <name type="common">Formosan gum</name>
    <dbReference type="NCBI Taxonomy" id="63359"/>
    <lineage>
        <taxon>Eukaryota</taxon>
        <taxon>Viridiplantae</taxon>
        <taxon>Streptophyta</taxon>
        <taxon>Embryophyta</taxon>
        <taxon>Tracheophyta</taxon>
        <taxon>Spermatophyta</taxon>
        <taxon>Magnoliopsida</taxon>
        <taxon>eudicotyledons</taxon>
        <taxon>Gunneridae</taxon>
        <taxon>Pentapetalae</taxon>
        <taxon>Saxifragales</taxon>
        <taxon>Altingiaceae</taxon>
        <taxon>Liquidambar</taxon>
    </lineage>
</organism>
<sequence length="365" mass="41627">MESLAKLHHRPQPLHLSVHNHRPSFSRPLSSISFKTLPSSSSLTYKSSSPFKFSSIKASSSSSSSSLDPLPRDPKNPKPPFSETLKPLSSFIFKTTCISIAAAALFFSRLTHKPMAVIAAPIAPSTVEPAKESTDGVSNEEKERTLEEYLSSHPDDVEALRSLMEVKIKKRKLQEAIGVIERLIQIEPNEFEWPLLKAHIHSYSGEPELAKLGFEEILEKDPLRVEAYHGLVMAVSQSETGEELKDVLKRIEVAMERCKKEKKKDDLRDFKLLIAQIRVIEGNYADALKVYQELVKEEPRDFRPYLCQGIIYTLLRKKDEAEKQFQKYRRLIPKEHPYAQYFDENMIATKVFSQKVENERAGSRS</sequence>
<accession>A0AAP0X9P5</accession>
<keyword evidence="4" id="KW-1185">Reference proteome</keyword>
<protein>
    <recommendedName>
        <fullName evidence="5">Chloroplast lumen common family protein</fullName>
    </recommendedName>
</protein>
<gene>
    <name evidence="3" type="ORF">L1049_009008</name>
</gene>
<keyword evidence="1" id="KW-0802">TPR repeat</keyword>
<evidence type="ECO:0000256" key="2">
    <source>
        <dbReference type="SAM" id="MobiDB-lite"/>
    </source>
</evidence>
<dbReference type="Proteomes" id="UP001415857">
    <property type="component" value="Unassembled WGS sequence"/>
</dbReference>
<dbReference type="SMART" id="SM00028">
    <property type="entry name" value="TPR"/>
    <property type="match status" value="3"/>
</dbReference>
<dbReference type="PANTHER" id="PTHR26312">
    <property type="entry name" value="TETRATRICOPEPTIDE REPEAT PROTEIN 5"/>
    <property type="match status" value="1"/>
</dbReference>
<dbReference type="SUPFAM" id="SSF48452">
    <property type="entry name" value="TPR-like"/>
    <property type="match status" value="1"/>
</dbReference>
<dbReference type="GO" id="GO:0009535">
    <property type="term" value="C:chloroplast thylakoid membrane"/>
    <property type="evidence" value="ECO:0007669"/>
    <property type="project" value="TreeGrafter"/>
</dbReference>
<dbReference type="PROSITE" id="PS50005">
    <property type="entry name" value="TPR"/>
    <property type="match status" value="1"/>
</dbReference>
<feature type="compositionally biased region" description="Basic residues" evidence="2">
    <location>
        <begin position="1"/>
        <end position="24"/>
    </location>
</feature>
<dbReference type="EMBL" id="JBBPBK010000002">
    <property type="protein sequence ID" value="KAK9290830.1"/>
    <property type="molecule type" value="Genomic_DNA"/>
</dbReference>
<proteinExistence type="predicted"/>
<dbReference type="Gene3D" id="1.25.40.10">
    <property type="entry name" value="Tetratricopeptide repeat domain"/>
    <property type="match status" value="1"/>
</dbReference>
<evidence type="ECO:0008006" key="5">
    <source>
        <dbReference type="Google" id="ProtNLM"/>
    </source>
</evidence>
<evidence type="ECO:0000256" key="1">
    <source>
        <dbReference type="PROSITE-ProRule" id="PRU00339"/>
    </source>
</evidence>
<feature type="compositionally biased region" description="Low complexity" evidence="2">
    <location>
        <begin position="53"/>
        <end position="69"/>
    </location>
</feature>
<reference evidence="3 4" key="1">
    <citation type="journal article" date="2024" name="Plant J.">
        <title>Genome sequences and population genomics reveal climatic adaptation and genomic divergence between two closely related sweetgum species.</title>
        <authorList>
            <person name="Xu W.Q."/>
            <person name="Ren C.Q."/>
            <person name="Zhang X.Y."/>
            <person name="Comes H.P."/>
            <person name="Liu X.H."/>
            <person name="Li Y.G."/>
            <person name="Kettle C.J."/>
            <person name="Jalonen R."/>
            <person name="Gaisberger H."/>
            <person name="Ma Y.Z."/>
            <person name="Qiu Y.X."/>
        </authorList>
    </citation>
    <scope>NUCLEOTIDE SEQUENCE [LARGE SCALE GENOMIC DNA]</scope>
    <source>
        <strain evidence="3">Hangzhou</strain>
    </source>
</reference>
<dbReference type="InterPro" id="IPR011990">
    <property type="entry name" value="TPR-like_helical_dom_sf"/>
</dbReference>
<feature type="region of interest" description="Disordered" evidence="2">
    <location>
        <begin position="53"/>
        <end position="82"/>
    </location>
</feature>
<feature type="repeat" description="TPR" evidence="1">
    <location>
        <begin position="157"/>
        <end position="190"/>
    </location>
</feature>
<dbReference type="PANTHER" id="PTHR26312:SF67">
    <property type="entry name" value="PROTEIN SLOW GREEN 1, CHLOROPLASTIC"/>
    <property type="match status" value="1"/>
</dbReference>
<evidence type="ECO:0000313" key="4">
    <source>
        <dbReference type="Proteomes" id="UP001415857"/>
    </source>
</evidence>
<dbReference type="InterPro" id="IPR019734">
    <property type="entry name" value="TPR_rpt"/>
</dbReference>
<feature type="region of interest" description="Disordered" evidence="2">
    <location>
        <begin position="1"/>
        <end position="26"/>
    </location>
</feature>
<evidence type="ECO:0000313" key="3">
    <source>
        <dbReference type="EMBL" id="KAK9290830.1"/>
    </source>
</evidence>
<comment type="caution">
    <text evidence="3">The sequence shown here is derived from an EMBL/GenBank/DDBJ whole genome shotgun (WGS) entry which is preliminary data.</text>
</comment>
<dbReference type="Pfam" id="PF13432">
    <property type="entry name" value="TPR_16"/>
    <property type="match status" value="1"/>
</dbReference>
<name>A0AAP0X9P5_LIQFO</name>
<dbReference type="AlphaFoldDB" id="A0AAP0X9P5"/>